<dbReference type="EMBL" id="LAZR01028203">
    <property type="protein sequence ID" value="KKL63344.1"/>
    <property type="molecule type" value="Genomic_DNA"/>
</dbReference>
<name>A0A0F9DNR4_9ZZZZ</name>
<reference evidence="1" key="1">
    <citation type="journal article" date="2015" name="Nature">
        <title>Complex archaea that bridge the gap between prokaryotes and eukaryotes.</title>
        <authorList>
            <person name="Spang A."/>
            <person name="Saw J.H."/>
            <person name="Jorgensen S.L."/>
            <person name="Zaremba-Niedzwiedzka K."/>
            <person name="Martijn J."/>
            <person name="Lind A.E."/>
            <person name="van Eijk R."/>
            <person name="Schleper C."/>
            <person name="Guy L."/>
            <person name="Ettema T.J."/>
        </authorList>
    </citation>
    <scope>NUCLEOTIDE SEQUENCE</scope>
</reference>
<proteinExistence type="predicted"/>
<organism evidence="1">
    <name type="scientific">marine sediment metagenome</name>
    <dbReference type="NCBI Taxonomy" id="412755"/>
    <lineage>
        <taxon>unclassified sequences</taxon>
        <taxon>metagenomes</taxon>
        <taxon>ecological metagenomes</taxon>
    </lineage>
</organism>
<accession>A0A0F9DNR4</accession>
<sequence>MDYHRTLLTKYFTHNTFLVEYHLAGCSCSYCRRSLFPFLRIPECKKWNSWTILALPWWKGRIYFRTTGIFREDRSYPKIKSGRSAIITAHNLKIWESLNRLRCNLQRDS</sequence>
<comment type="caution">
    <text evidence="1">The sequence shown here is derived from an EMBL/GenBank/DDBJ whole genome shotgun (WGS) entry which is preliminary data.</text>
</comment>
<dbReference type="AlphaFoldDB" id="A0A0F9DNR4"/>
<protein>
    <submittedName>
        <fullName evidence="1">Uncharacterized protein</fullName>
    </submittedName>
</protein>
<gene>
    <name evidence="1" type="ORF">LCGC14_2176010</name>
</gene>
<evidence type="ECO:0000313" key="1">
    <source>
        <dbReference type="EMBL" id="KKL63344.1"/>
    </source>
</evidence>